<comment type="caution">
    <text evidence="3">The sequence shown here is derived from an EMBL/GenBank/DDBJ whole genome shotgun (WGS) entry which is preliminary data.</text>
</comment>
<dbReference type="Pfam" id="PF13333">
    <property type="entry name" value="rve_2"/>
    <property type="match status" value="1"/>
</dbReference>
<name>A0ABV7GWF2_9RHOB</name>
<feature type="region of interest" description="Disordered" evidence="1">
    <location>
        <begin position="31"/>
        <end position="50"/>
    </location>
</feature>
<protein>
    <submittedName>
        <fullName evidence="3">IS3 family transposase</fullName>
    </submittedName>
</protein>
<feature type="domain" description="Integrase catalytic" evidence="2">
    <location>
        <begin position="2"/>
        <end position="39"/>
    </location>
</feature>
<dbReference type="InterPro" id="IPR001584">
    <property type="entry name" value="Integrase_cat-core"/>
</dbReference>
<dbReference type="EMBL" id="JBHRTB010000016">
    <property type="protein sequence ID" value="MFC3146014.1"/>
    <property type="molecule type" value="Genomic_DNA"/>
</dbReference>
<evidence type="ECO:0000313" key="4">
    <source>
        <dbReference type="Proteomes" id="UP001595632"/>
    </source>
</evidence>
<keyword evidence="4" id="KW-1185">Reference proteome</keyword>
<proteinExistence type="predicted"/>
<sequence length="50" mass="5768">MEYETFEDVADGVPRFIQTYNTRRLHSAQGYLSPNQFGDRNARTPFKTAA</sequence>
<dbReference type="RefSeq" id="WP_275635223.1">
    <property type="nucleotide sequence ID" value="NZ_JARGYD010000032.1"/>
</dbReference>
<gene>
    <name evidence="3" type="ORF">ACFOGP_25080</name>
</gene>
<reference evidence="4" key="1">
    <citation type="journal article" date="2019" name="Int. J. Syst. Evol. Microbiol.">
        <title>The Global Catalogue of Microorganisms (GCM) 10K type strain sequencing project: providing services to taxonomists for standard genome sequencing and annotation.</title>
        <authorList>
            <consortium name="The Broad Institute Genomics Platform"/>
            <consortium name="The Broad Institute Genome Sequencing Center for Infectious Disease"/>
            <person name="Wu L."/>
            <person name="Ma J."/>
        </authorList>
    </citation>
    <scope>NUCLEOTIDE SEQUENCE [LARGE SCALE GENOMIC DNA]</scope>
    <source>
        <strain evidence="4">KCTC 52366</strain>
    </source>
</reference>
<evidence type="ECO:0000259" key="2">
    <source>
        <dbReference type="Pfam" id="PF13333"/>
    </source>
</evidence>
<organism evidence="3 4">
    <name type="scientific">Psychromarinibacter halotolerans</name>
    <dbReference type="NCBI Taxonomy" id="1775175"/>
    <lineage>
        <taxon>Bacteria</taxon>
        <taxon>Pseudomonadati</taxon>
        <taxon>Pseudomonadota</taxon>
        <taxon>Alphaproteobacteria</taxon>
        <taxon>Rhodobacterales</taxon>
        <taxon>Paracoccaceae</taxon>
        <taxon>Psychromarinibacter</taxon>
    </lineage>
</organism>
<accession>A0ABV7GWF2</accession>
<evidence type="ECO:0000313" key="3">
    <source>
        <dbReference type="EMBL" id="MFC3146014.1"/>
    </source>
</evidence>
<dbReference type="Proteomes" id="UP001595632">
    <property type="component" value="Unassembled WGS sequence"/>
</dbReference>
<evidence type="ECO:0000256" key="1">
    <source>
        <dbReference type="SAM" id="MobiDB-lite"/>
    </source>
</evidence>